<keyword evidence="2" id="KW-0964">Secreted</keyword>
<dbReference type="GO" id="GO:0005576">
    <property type="term" value="C:extracellular region"/>
    <property type="evidence" value="ECO:0007669"/>
    <property type="project" value="UniProtKB-SubCell"/>
</dbReference>
<keyword evidence="6" id="KW-1185">Reference proteome</keyword>
<dbReference type="Gene3D" id="2.150.10.10">
    <property type="entry name" value="Serralysin-like metalloprotease, C-terminal"/>
    <property type="match status" value="2"/>
</dbReference>
<dbReference type="Proteomes" id="UP000283644">
    <property type="component" value="Unassembled WGS sequence"/>
</dbReference>
<dbReference type="Pfam" id="PF00353">
    <property type="entry name" value="HemolysinCabind"/>
    <property type="match status" value="4"/>
</dbReference>
<evidence type="ECO:0000256" key="4">
    <source>
        <dbReference type="SAM" id="SignalP"/>
    </source>
</evidence>
<accession>A0A417Y513</accession>
<dbReference type="InterPro" id="IPR050557">
    <property type="entry name" value="RTX_toxin/Mannuronan_C5-epim"/>
</dbReference>
<evidence type="ECO:0000256" key="3">
    <source>
        <dbReference type="SAM" id="MobiDB-lite"/>
    </source>
</evidence>
<sequence length="323" mass="32424">MRLVSCARAACVVLTAGVLIAPTGAVADPPLRGEGPGGPCDAAPTINGTNGDDTLVGTPGADVIFGLGGDDTIRALAGEDTVCAGPGDDAIFAGSGRDAVSLGGGADEFRGGEGDDWVQVYGGAGDRAYGGPDEDTFVVQIAGDGAGLNTIRVDGNEPARSDRDPDRLKVVARDTRANLPVDADARRDTIRSRRAPGNGTVRGIDAFVFTSWRNQWAIWVDYAGAGTADDVTVTRGRLIAAGGSGNDRFSSVGGHDRIRGDGGNDTVATGAGDDTVLGGDGRDGIDGGPGNDALYGGPGADRLDGAGGIDLCVGGESTVRCEH</sequence>
<evidence type="ECO:0000256" key="2">
    <source>
        <dbReference type="ARBA" id="ARBA00022525"/>
    </source>
</evidence>
<dbReference type="SUPFAM" id="SSF51120">
    <property type="entry name" value="beta-Roll"/>
    <property type="match status" value="1"/>
</dbReference>
<proteinExistence type="predicted"/>
<evidence type="ECO:0000313" key="5">
    <source>
        <dbReference type="EMBL" id="RHW27677.1"/>
    </source>
</evidence>
<dbReference type="InterPro" id="IPR001343">
    <property type="entry name" value="Hemolysn_Ca-bd"/>
</dbReference>
<dbReference type="RefSeq" id="WP_118924561.1">
    <property type="nucleotide sequence ID" value="NZ_QXGH01000012.1"/>
</dbReference>
<comment type="caution">
    <text evidence="5">The sequence shown here is derived from an EMBL/GenBank/DDBJ whole genome shotgun (WGS) entry which is preliminary data.</text>
</comment>
<protein>
    <submittedName>
        <fullName evidence="5">Calcium-binding protein</fullName>
    </submittedName>
</protein>
<dbReference type="AlphaFoldDB" id="A0A417Y513"/>
<dbReference type="EMBL" id="QXGH01000012">
    <property type="protein sequence ID" value="RHW27677.1"/>
    <property type="molecule type" value="Genomic_DNA"/>
</dbReference>
<dbReference type="PANTHER" id="PTHR38340:SF1">
    <property type="entry name" value="S-LAYER PROTEIN"/>
    <property type="match status" value="1"/>
</dbReference>
<dbReference type="InterPro" id="IPR011049">
    <property type="entry name" value="Serralysin-like_metalloprot_C"/>
</dbReference>
<keyword evidence="4" id="KW-0732">Signal</keyword>
<feature type="region of interest" description="Disordered" evidence="3">
    <location>
        <begin position="252"/>
        <end position="299"/>
    </location>
</feature>
<evidence type="ECO:0000256" key="1">
    <source>
        <dbReference type="ARBA" id="ARBA00004613"/>
    </source>
</evidence>
<dbReference type="PRINTS" id="PR00313">
    <property type="entry name" value="CABNDNGRPT"/>
</dbReference>
<gene>
    <name evidence="5" type="ORF">D0Z08_08395</name>
</gene>
<feature type="signal peptide" evidence="4">
    <location>
        <begin position="1"/>
        <end position="27"/>
    </location>
</feature>
<dbReference type="InterPro" id="IPR018511">
    <property type="entry name" value="Hemolysin-typ_Ca-bd_CS"/>
</dbReference>
<dbReference type="PANTHER" id="PTHR38340">
    <property type="entry name" value="S-LAYER PROTEIN"/>
    <property type="match status" value="1"/>
</dbReference>
<organism evidence="5 6">
    <name type="scientific">Nocardioides immobilis</name>
    <dbReference type="NCBI Taxonomy" id="2049295"/>
    <lineage>
        <taxon>Bacteria</taxon>
        <taxon>Bacillati</taxon>
        <taxon>Actinomycetota</taxon>
        <taxon>Actinomycetes</taxon>
        <taxon>Propionibacteriales</taxon>
        <taxon>Nocardioidaceae</taxon>
        <taxon>Nocardioides</taxon>
    </lineage>
</organism>
<dbReference type="OrthoDB" id="3790547at2"/>
<reference evidence="5 6" key="1">
    <citation type="submission" date="2018-09" db="EMBL/GenBank/DDBJ databases">
        <title>Genome sequencing of Nocardioides immobilis CCTCC AB 2017083 for comparison to Nocardioides silvaticus.</title>
        <authorList>
            <person name="Li C."/>
            <person name="Wang G."/>
        </authorList>
    </citation>
    <scope>NUCLEOTIDE SEQUENCE [LARGE SCALE GENOMIC DNA]</scope>
    <source>
        <strain evidence="5 6">CCTCC AB 2017083</strain>
    </source>
</reference>
<name>A0A417Y513_9ACTN</name>
<feature type="region of interest" description="Disordered" evidence="3">
    <location>
        <begin position="30"/>
        <end position="51"/>
    </location>
</feature>
<comment type="subcellular location">
    <subcellularLocation>
        <location evidence="1">Secreted</location>
    </subcellularLocation>
</comment>
<dbReference type="GO" id="GO:0005509">
    <property type="term" value="F:calcium ion binding"/>
    <property type="evidence" value="ECO:0007669"/>
    <property type="project" value="InterPro"/>
</dbReference>
<evidence type="ECO:0000313" key="6">
    <source>
        <dbReference type="Proteomes" id="UP000283644"/>
    </source>
</evidence>
<feature type="chain" id="PRO_5019442475" evidence="4">
    <location>
        <begin position="28"/>
        <end position="323"/>
    </location>
</feature>
<dbReference type="PROSITE" id="PS00330">
    <property type="entry name" value="HEMOLYSIN_CALCIUM"/>
    <property type="match status" value="1"/>
</dbReference>